<evidence type="ECO:0000313" key="1">
    <source>
        <dbReference type="EMBL" id="MBK0398278.1"/>
    </source>
</evidence>
<dbReference type="Pfam" id="PF22752">
    <property type="entry name" value="DUF488-N3i"/>
    <property type="match status" value="1"/>
</dbReference>
<dbReference type="EMBL" id="JAEHHL010000001">
    <property type="protein sequence ID" value="MBK0398278.1"/>
    <property type="molecule type" value="Genomic_DNA"/>
</dbReference>
<proteinExistence type="predicted"/>
<organism evidence="1 2">
    <name type="scientific">Thermohalobaculum xanthum</name>
    <dbReference type="NCBI Taxonomy" id="2753746"/>
    <lineage>
        <taxon>Bacteria</taxon>
        <taxon>Pseudomonadati</taxon>
        <taxon>Pseudomonadota</taxon>
        <taxon>Alphaproteobacteria</taxon>
        <taxon>Rhodobacterales</taxon>
        <taxon>Paracoccaceae</taxon>
        <taxon>Thermohalobaculum</taxon>
    </lineage>
</organism>
<dbReference type="InterPro" id="IPR052552">
    <property type="entry name" value="YeaO-like"/>
</dbReference>
<reference evidence="1" key="1">
    <citation type="submission" date="2020-12" db="EMBL/GenBank/DDBJ databases">
        <title>Bacterial taxonomy.</title>
        <authorList>
            <person name="Pan X."/>
        </authorList>
    </citation>
    <scope>NUCLEOTIDE SEQUENCE</scope>
    <source>
        <strain evidence="1">M0105</strain>
    </source>
</reference>
<dbReference type="AlphaFoldDB" id="A0A8J7SB87"/>
<protein>
    <submittedName>
        <fullName evidence="1">DUF488 family protein</fullName>
    </submittedName>
</protein>
<comment type="caution">
    <text evidence="1">The sequence shown here is derived from an EMBL/GenBank/DDBJ whole genome shotgun (WGS) entry which is preliminary data.</text>
</comment>
<dbReference type="PANTHER" id="PTHR36849:SF1">
    <property type="entry name" value="CYTOPLASMIC PROTEIN"/>
    <property type="match status" value="1"/>
</dbReference>
<evidence type="ECO:0000313" key="2">
    <source>
        <dbReference type="Proteomes" id="UP000655420"/>
    </source>
</evidence>
<accession>A0A8J7SB87</accession>
<keyword evidence="2" id="KW-1185">Reference proteome</keyword>
<dbReference type="PANTHER" id="PTHR36849">
    <property type="entry name" value="CYTOPLASMIC PROTEIN-RELATED"/>
    <property type="match status" value="1"/>
</dbReference>
<dbReference type="RefSeq" id="WP_200607189.1">
    <property type="nucleotide sequence ID" value="NZ_JAEHHL010000001.1"/>
</dbReference>
<gene>
    <name evidence="1" type="ORF">H0I76_03670</name>
</gene>
<dbReference type="Proteomes" id="UP000655420">
    <property type="component" value="Unassembled WGS sequence"/>
</dbReference>
<name>A0A8J7SB87_9RHOB</name>
<sequence>MSGLRVKRAYRAARQSDGQRVLVDRLWPRGLAKDRLRIHHWARDLAPSEGLRTWFGHDPSKWNEFRWRYARELDGCPQAIADLRQRLREGPVTLVYAAKDEAHNNAIALKEYLEAADVRT</sequence>